<dbReference type="Pfam" id="PF01363">
    <property type="entry name" value="FYVE"/>
    <property type="match status" value="1"/>
</dbReference>
<feature type="region of interest" description="Disordered" evidence="6">
    <location>
        <begin position="638"/>
        <end position="658"/>
    </location>
</feature>
<dbReference type="Proteomes" id="UP001161247">
    <property type="component" value="Chromosome 1"/>
</dbReference>
<organism evidence="8 9">
    <name type="scientific">Oldenlandia corymbosa var. corymbosa</name>
    <dbReference type="NCBI Taxonomy" id="529605"/>
    <lineage>
        <taxon>Eukaryota</taxon>
        <taxon>Viridiplantae</taxon>
        <taxon>Streptophyta</taxon>
        <taxon>Embryophyta</taxon>
        <taxon>Tracheophyta</taxon>
        <taxon>Spermatophyta</taxon>
        <taxon>Magnoliopsida</taxon>
        <taxon>eudicotyledons</taxon>
        <taxon>Gunneridae</taxon>
        <taxon>Pentapetalae</taxon>
        <taxon>asterids</taxon>
        <taxon>lamiids</taxon>
        <taxon>Gentianales</taxon>
        <taxon>Rubiaceae</taxon>
        <taxon>Rubioideae</taxon>
        <taxon>Spermacoceae</taxon>
        <taxon>Hedyotis-Oldenlandia complex</taxon>
        <taxon>Oldenlandia</taxon>
    </lineage>
</organism>
<feature type="domain" description="FYVE-type" evidence="7">
    <location>
        <begin position="19"/>
        <end position="78"/>
    </location>
</feature>
<keyword evidence="5" id="KW-0175">Coiled coil</keyword>
<evidence type="ECO:0000313" key="9">
    <source>
        <dbReference type="Proteomes" id="UP001161247"/>
    </source>
</evidence>
<proteinExistence type="predicted"/>
<feature type="compositionally biased region" description="Basic and acidic residues" evidence="6">
    <location>
        <begin position="838"/>
        <end position="849"/>
    </location>
</feature>
<evidence type="ECO:0000313" key="8">
    <source>
        <dbReference type="EMBL" id="CAI9087708.1"/>
    </source>
</evidence>
<evidence type="ECO:0000256" key="1">
    <source>
        <dbReference type="ARBA" id="ARBA00022723"/>
    </source>
</evidence>
<evidence type="ECO:0000259" key="7">
    <source>
        <dbReference type="PROSITE" id="PS50178"/>
    </source>
</evidence>
<dbReference type="PROSITE" id="PS50178">
    <property type="entry name" value="ZF_FYVE"/>
    <property type="match status" value="1"/>
</dbReference>
<dbReference type="SUPFAM" id="SSF57903">
    <property type="entry name" value="FYVE/PHD zinc finger"/>
    <property type="match status" value="1"/>
</dbReference>
<dbReference type="EMBL" id="OX459118">
    <property type="protein sequence ID" value="CAI9087708.1"/>
    <property type="molecule type" value="Genomic_DNA"/>
</dbReference>
<feature type="coiled-coil region" evidence="5">
    <location>
        <begin position="545"/>
        <end position="591"/>
    </location>
</feature>
<feature type="compositionally biased region" description="Polar residues" evidence="6">
    <location>
        <begin position="644"/>
        <end position="658"/>
    </location>
</feature>
<feature type="region of interest" description="Disordered" evidence="6">
    <location>
        <begin position="775"/>
        <end position="800"/>
    </location>
</feature>
<dbReference type="PANTHER" id="PTHR47553:SF1">
    <property type="entry name" value="RING_FYVE_PHD ZINC FINGER SUPERFAMILY PROTEIN"/>
    <property type="match status" value="1"/>
</dbReference>
<dbReference type="Gene3D" id="3.30.40.10">
    <property type="entry name" value="Zinc/RING finger domain, C3HC4 (zinc finger)"/>
    <property type="match status" value="1"/>
</dbReference>
<evidence type="ECO:0000256" key="3">
    <source>
        <dbReference type="ARBA" id="ARBA00022833"/>
    </source>
</evidence>
<evidence type="ECO:0000256" key="5">
    <source>
        <dbReference type="SAM" id="Coils"/>
    </source>
</evidence>
<accession>A0AAV1BXX5</accession>
<sequence length="1033" mass="113695">MLEKIGLPPKPSLRGNNWVADASHCQGCSSQFTFFNRKHHCRRCGGIFCNSCTLQRMVLRGQGDSPVRICEPCKKLEEAARFEMRHGHKNKAGRGGSKLTAKSEDEVLNQILGIEGKTLTSSRSASTGDMLSSDQHPASGASGSNLRGTPSQDDIGSISSDQPSDAAGVDVTPEELRQRAVEEKKKSRTLKAEGKREESLKAFKRGKELEREAATLELNLRKSRRKASSLGNNSKLSSTKTDAEASSLEKGPSSQRNIEKDDLTAELRELGWSDADFHDADKRSGTISLEGELSKLLGEVSNGAKTENVTRGIDKSQVTAHKRKALELKRQGKREEAMVELKKAKVLEKQIEEQELIGDAEDDSDEEFSALVRSLNFDKHEDSSVGFDLDQGLDLGNFGGLGEDFGGLGEDLGNDEDLEVTRDDLHDPDMLAALQAIGWTEETTHDEDLNIQFEDNNTRALESEIQSLKKEALRQKRAGNGEEALALLRKAKLLEKELDNGSHRTNLTDNFAVPSELSEVSMDQTDVDVGIIHGAKGTSRKPKSKSEIQRELLALKKRARALRSEGKFDEAEEELKKGKLLEKQLEELESAPKVVHSSYSNKQTGDFMITDDGDELVTDQDMNDPTYLSLLKGLGWSDDANENHPPSSSAGPLIGGSSTTQELKIQTDVTQKSKSDIKRELLGLKRKSLALRRQGETLAAEEMLKQAEVLEAQLAGLEALAQKEHPAKSIKQEKNNVLSPSTAVVDGPSNDLNATSSPLIDVKNAGSVTEDIQKEMVHSHEKQRVSEISSGKEIPSQHDVNSLEEDIKVHKLKALSLKRDGYLEAAREEFRKAKLLEKHLEENKPHEASSLDESESRANTSPSEVTGPAVSRVGKKDSSPSSAPKTLSSRDRFKLQQESLKHKRQALKLRREGRQEEADAETELAKALEAQLEESSSSSTNASQPVDEVAVEDFLDPHLLSALKAIGLDDPRTVSSVPEKPSRIDNPDEERVQLLEQIKAEKLKALRLKRAGQLEEARDALQTARLLEMKLNS</sequence>
<dbReference type="SUPFAM" id="SSF48452">
    <property type="entry name" value="TPR-like"/>
    <property type="match status" value="1"/>
</dbReference>
<dbReference type="InterPro" id="IPR000306">
    <property type="entry name" value="Znf_FYVE"/>
</dbReference>
<keyword evidence="1" id="KW-0479">Metal-binding</keyword>
<feature type="compositionally biased region" description="Low complexity" evidence="6">
    <location>
        <begin position="925"/>
        <end position="943"/>
    </location>
</feature>
<dbReference type="GO" id="GO:0008270">
    <property type="term" value="F:zinc ion binding"/>
    <property type="evidence" value="ECO:0007669"/>
    <property type="project" value="UniProtKB-KW"/>
</dbReference>
<gene>
    <name evidence="8" type="ORF">OLC1_LOCUS462</name>
</gene>
<dbReference type="PANTHER" id="PTHR47553">
    <property type="entry name" value="MYOSIN-11"/>
    <property type="match status" value="1"/>
</dbReference>
<dbReference type="InterPro" id="IPR017455">
    <property type="entry name" value="Znf_FYVE-rel"/>
</dbReference>
<feature type="compositionally biased region" description="Polar residues" evidence="6">
    <location>
        <begin position="119"/>
        <end position="149"/>
    </location>
</feature>
<evidence type="ECO:0000256" key="2">
    <source>
        <dbReference type="ARBA" id="ARBA00022771"/>
    </source>
</evidence>
<dbReference type="InterPro" id="IPR011990">
    <property type="entry name" value="TPR-like_helical_dom_sf"/>
</dbReference>
<dbReference type="InterPro" id="IPR013083">
    <property type="entry name" value="Znf_RING/FYVE/PHD"/>
</dbReference>
<dbReference type="CDD" id="cd00065">
    <property type="entry name" value="FYVE_like_SF"/>
    <property type="match status" value="1"/>
</dbReference>
<dbReference type="InterPro" id="IPR011011">
    <property type="entry name" value="Znf_FYVE_PHD"/>
</dbReference>
<feature type="compositionally biased region" description="Low complexity" evidence="6">
    <location>
        <begin position="150"/>
        <end position="165"/>
    </location>
</feature>
<feature type="region of interest" description="Disordered" evidence="6">
    <location>
        <begin position="119"/>
        <end position="259"/>
    </location>
</feature>
<evidence type="ECO:0000256" key="6">
    <source>
        <dbReference type="SAM" id="MobiDB-lite"/>
    </source>
</evidence>
<feature type="region of interest" description="Disordered" evidence="6">
    <location>
        <begin position="838"/>
        <end position="949"/>
    </location>
</feature>
<evidence type="ECO:0000256" key="4">
    <source>
        <dbReference type="PROSITE-ProRule" id="PRU00091"/>
    </source>
</evidence>
<keyword evidence="2 4" id="KW-0863">Zinc-finger</keyword>
<dbReference type="AlphaFoldDB" id="A0AAV1BXX5"/>
<keyword evidence="3" id="KW-0862">Zinc</keyword>
<keyword evidence="9" id="KW-1185">Reference proteome</keyword>
<protein>
    <submittedName>
        <fullName evidence="8">OLC1v1021851C1</fullName>
    </submittedName>
</protein>
<reference evidence="8" key="1">
    <citation type="submission" date="2023-03" db="EMBL/GenBank/DDBJ databases">
        <authorList>
            <person name="Julca I."/>
        </authorList>
    </citation>
    <scope>NUCLEOTIDE SEQUENCE</scope>
</reference>
<feature type="compositionally biased region" description="Polar residues" evidence="6">
    <location>
        <begin position="229"/>
        <end position="240"/>
    </location>
</feature>
<name>A0AAV1BXX5_OLDCO</name>
<feature type="compositionally biased region" description="Basic and acidic residues" evidence="6">
    <location>
        <begin position="775"/>
        <end position="785"/>
    </location>
</feature>
<dbReference type="FunFam" id="3.30.40.10:FF:000925">
    <property type="entry name" value="Zinc finger protein, putative"/>
    <property type="match status" value="1"/>
</dbReference>
<feature type="compositionally biased region" description="Basic and acidic residues" evidence="6">
    <location>
        <begin position="174"/>
        <end position="214"/>
    </location>
</feature>
<feature type="coiled-coil region" evidence="5">
    <location>
        <begin position="451"/>
        <end position="478"/>
    </location>
</feature>
<dbReference type="SMART" id="SM00064">
    <property type="entry name" value="FYVE"/>
    <property type="match status" value="1"/>
</dbReference>